<dbReference type="OrthoDB" id="9801163at2"/>
<evidence type="ECO:0000256" key="3">
    <source>
        <dbReference type="ARBA" id="ARBA00022692"/>
    </source>
</evidence>
<dbReference type="InterPro" id="IPR000515">
    <property type="entry name" value="MetI-like"/>
</dbReference>
<dbReference type="Pfam" id="PF00528">
    <property type="entry name" value="BPD_transp_1"/>
    <property type="match status" value="1"/>
</dbReference>
<keyword evidence="9" id="KW-1185">Reference proteome</keyword>
<dbReference type="GO" id="GO:0005886">
    <property type="term" value="C:plasma membrane"/>
    <property type="evidence" value="ECO:0007669"/>
    <property type="project" value="UniProtKB-SubCell"/>
</dbReference>
<feature type="transmembrane region" description="Helical" evidence="6">
    <location>
        <begin position="26"/>
        <end position="46"/>
    </location>
</feature>
<dbReference type="InterPro" id="IPR051204">
    <property type="entry name" value="ABC_transp_perm/SBD"/>
</dbReference>
<dbReference type="EMBL" id="CP026923">
    <property type="protein sequence ID" value="AVG23264.1"/>
    <property type="molecule type" value="Genomic_DNA"/>
</dbReference>
<evidence type="ECO:0000259" key="7">
    <source>
        <dbReference type="PROSITE" id="PS50928"/>
    </source>
</evidence>
<evidence type="ECO:0000313" key="9">
    <source>
        <dbReference type="Proteomes" id="UP000243077"/>
    </source>
</evidence>
<gene>
    <name evidence="8" type="ORF">C3B54_11266</name>
</gene>
<dbReference type="GO" id="GO:0055085">
    <property type="term" value="P:transmembrane transport"/>
    <property type="evidence" value="ECO:0007669"/>
    <property type="project" value="InterPro"/>
</dbReference>
<dbReference type="CDD" id="cd06261">
    <property type="entry name" value="TM_PBP2"/>
    <property type="match status" value="1"/>
</dbReference>
<keyword evidence="3 6" id="KW-0812">Transmembrane</keyword>
<dbReference type="PROSITE" id="PS50928">
    <property type="entry name" value="ABC_TM1"/>
    <property type="match status" value="1"/>
</dbReference>
<dbReference type="InterPro" id="IPR035906">
    <property type="entry name" value="MetI-like_sf"/>
</dbReference>
<dbReference type="RefSeq" id="WP_104912900.1">
    <property type="nucleotide sequence ID" value="NZ_CP026923.1"/>
</dbReference>
<name>A0A2L2BNN5_9MICO</name>
<keyword evidence="2 6" id="KW-0813">Transport</keyword>
<evidence type="ECO:0000313" key="8">
    <source>
        <dbReference type="EMBL" id="AVG23264.1"/>
    </source>
</evidence>
<comment type="similarity">
    <text evidence="6">Belongs to the binding-protein-dependent transport system permease family.</text>
</comment>
<feature type="transmembrane region" description="Helical" evidence="6">
    <location>
        <begin position="187"/>
        <end position="205"/>
    </location>
</feature>
<evidence type="ECO:0000256" key="1">
    <source>
        <dbReference type="ARBA" id="ARBA00004141"/>
    </source>
</evidence>
<protein>
    <submittedName>
        <fullName evidence="8">Osmoprotectant ABC transport system permease</fullName>
    </submittedName>
</protein>
<dbReference type="Gene3D" id="1.10.3720.10">
    <property type="entry name" value="MetI-like"/>
    <property type="match status" value="1"/>
</dbReference>
<sequence length="218" mass="23415">MEFIASLWEFFLGRTDQVQEALFEHLLYVIVVVGLASAFSITIGVLTRYNVFAREMSLAVGSVFLTIPSLALFTIFIPLVGLGFWPSFIALFLYAILPVLRNTVTGLEQVDPSVLEAAKGMGLTNTEVLLRVQLPLAWPVILAGVRIATMLTIGIAAIATLVAGGGLGDFIKSGLARLPLPNSLESIWLGTVLCLLLAFVIDLGLKGLKTATISRGIR</sequence>
<proteinExistence type="inferred from homology"/>
<dbReference type="PANTHER" id="PTHR30177:SF4">
    <property type="entry name" value="OSMOPROTECTANT IMPORT PERMEASE PROTEIN OSMW"/>
    <property type="match status" value="1"/>
</dbReference>
<feature type="transmembrane region" description="Helical" evidence="6">
    <location>
        <begin position="140"/>
        <end position="167"/>
    </location>
</feature>
<evidence type="ECO:0000256" key="5">
    <source>
        <dbReference type="ARBA" id="ARBA00023136"/>
    </source>
</evidence>
<dbReference type="SUPFAM" id="SSF161098">
    <property type="entry name" value="MetI-like"/>
    <property type="match status" value="1"/>
</dbReference>
<dbReference type="Proteomes" id="UP000243077">
    <property type="component" value="Chromosome"/>
</dbReference>
<feature type="transmembrane region" description="Helical" evidence="6">
    <location>
        <begin position="58"/>
        <end position="77"/>
    </location>
</feature>
<reference evidence="8 9" key="1">
    <citation type="submission" date="2018-02" db="EMBL/GenBank/DDBJ databases">
        <title>Complete genome of the streamlined marine actinobacterium Pontimonas salivibrio CL-TW6 adapted to coastal planktonic lifestype.</title>
        <authorList>
            <person name="Cho B.C."/>
            <person name="Hardies S.C."/>
            <person name="Jang G.I."/>
            <person name="Hwang C.Y."/>
        </authorList>
    </citation>
    <scope>NUCLEOTIDE SEQUENCE [LARGE SCALE GENOMIC DNA]</scope>
    <source>
        <strain evidence="8 9">CL-TW6</strain>
    </source>
</reference>
<keyword evidence="4 6" id="KW-1133">Transmembrane helix</keyword>
<feature type="transmembrane region" description="Helical" evidence="6">
    <location>
        <begin position="83"/>
        <end position="100"/>
    </location>
</feature>
<dbReference type="PANTHER" id="PTHR30177">
    <property type="entry name" value="GLYCINE BETAINE/L-PROLINE TRANSPORT SYSTEM PERMEASE PROTEIN PROW"/>
    <property type="match status" value="1"/>
</dbReference>
<evidence type="ECO:0000256" key="6">
    <source>
        <dbReference type="RuleBase" id="RU363032"/>
    </source>
</evidence>
<dbReference type="KEGG" id="psai:C3B54_11266"/>
<feature type="domain" description="ABC transmembrane type-1" evidence="7">
    <location>
        <begin position="22"/>
        <end position="205"/>
    </location>
</feature>
<accession>A0A2L2BNN5</accession>
<dbReference type="GO" id="GO:0031460">
    <property type="term" value="P:glycine betaine transport"/>
    <property type="evidence" value="ECO:0007669"/>
    <property type="project" value="TreeGrafter"/>
</dbReference>
<comment type="subcellular location">
    <subcellularLocation>
        <location evidence="6">Cell membrane</location>
        <topology evidence="6">Multi-pass membrane protein</topology>
    </subcellularLocation>
    <subcellularLocation>
        <location evidence="1">Membrane</location>
        <topology evidence="1">Multi-pass membrane protein</topology>
    </subcellularLocation>
</comment>
<dbReference type="AlphaFoldDB" id="A0A2L2BNN5"/>
<organism evidence="8 9">
    <name type="scientific">Pontimonas salivibrio</name>
    <dbReference type="NCBI Taxonomy" id="1159327"/>
    <lineage>
        <taxon>Bacteria</taxon>
        <taxon>Bacillati</taxon>
        <taxon>Actinomycetota</taxon>
        <taxon>Actinomycetes</taxon>
        <taxon>Micrococcales</taxon>
        <taxon>Microbacteriaceae</taxon>
        <taxon>Pontimonas</taxon>
    </lineage>
</organism>
<keyword evidence="5 6" id="KW-0472">Membrane</keyword>
<evidence type="ECO:0000256" key="4">
    <source>
        <dbReference type="ARBA" id="ARBA00022989"/>
    </source>
</evidence>
<evidence type="ECO:0000256" key="2">
    <source>
        <dbReference type="ARBA" id="ARBA00022448"/>
    </source>
</evidence>